<gene>
    <name evidence="5" type="ORF">BCAL_2137</name>
</gene>
<dbReference type="InterPro" id="IPR041522">
    <property type="entry name" value="CdaR_GGDEF"/>
</dbReference>
<protein>
    <submittedName>
        <fullName evidence="5">Transcriptional regulator</fullName>
    </submittedName>
</protein>
<dbReference type="STRING" id="1437609.BCAL_2137"/>
<evidence type="ECO:0000259" key="3">
    <source>
        <dbReference type="Pfam" id="PF13556"/>
    </source>
</evidence>
<dbReference type="PANTHER" id="PTHR33744">
    <property type="entry name" value="CARBOHYDRATE DIACID REGULATOR"/>
    <property type="match status" value="1"/>
</dbReference>
<evidence type="ECO:0000256" key="1">
    <source>
        <dbReference type="ARBA" id="ARBA00006754"/>
    </source>
</evidence>
<dbReference type="OrthoDB" id="3246591at2"/>
<feature type="region of interest" description="Disordered" evidence="2">
    <location>
        <begin position="1"/>
        <end position="25"/>
    </location>
</feature>
<comment type="caution">
    <text evidence="5">The sequence shown here is derived from an EMBL/GenBank/DDBJ whole genome shotgun (WGS) entry which is preliminary data.</text>
</comment>
<dbReference type="AlphaFoldDB" id="A0A087AB00"/>
<dbReference type="eggNOG" id="COG2508">
    <property type="taxonomic scope" value="Bacteria"/>
</dbReference>
<evidence type="ECO:0000313" key="6">
    <source>
        <dbReference type="Proteomes" id="UP000029072"/>
    </source>
</evidence>
<dbReference type="InterPro" id="IPR051448">
    <property type="entry name" value="CdaR-like_regulators"/>
</dbReference>
<dbReference type="Gene3D" id="3.30.70.2730">
    <property type="match status" value="1"/>
</dbReference>
<evidence type="ECO:0000313" key="5">
    <source>
        <dbReference type="EMBL" id="KFI55950.1"/>
    </source>
</evidence>
<feature type="domain" description="CdaR GGDEF-like" evidence="4">
    <location>
        <begin position="43"/>
        <end position="131"/>
    </location>
</feature>
<dbReference type="PANTHER" id="PTHR33744:SF7">
    <property type="entry name" value="PUCR FAMILY TRANSCRIPTIONAL REGULATOR"/>
    <property type="match status" value="1"/>
</dbReference>
<organism evidence="5 6">
    <name type="scientific">Bifidobacterium callitrichos DSM 23973</name>
    <dbReference type="NCBI Taxonomy" id="1437609"/>
    <lineage>
        <taxon>Bacteria</taxon>
        <taxon>Bacillati</taxon>
        <taxon>Actinomycetota</taxon>
        <taxon>Actinomycetes</taxon>
        <taxon>Bifidobacteriales</taxon>
        <taxon>Bifidobacteriaceae</taxon>
        <taxon>Bifidobacterium</taxon>
    </lineage>
</organism>
<dbReference type="Pfam" id="PF17853">
    <property type="entry name" value="GGDEF_2"/>
    <property type="match status" value="1"/>
</dbReference>
<dbReference type="InterPro" id="IPR025736">
    <property type="entry name" value="PucR_C-HTH_dom"/>
</dbReference>
<dbReference type="EMBL" id="JGYS01000004">
    <property type="protein sequence ID" value="KFI55950.1"/>
    <property type="molecule type" value="Genomic_DNA"/>
</dbReference>
<dbReference type="Gene3D" id="1.20.5.5100">
    <property type="match status" value="1"/>
</dbReference>
<accession>A0A087AB00</accession>
<name>A0A087AB00_9BIFI</name>
<dbReference type="InterPro" id="IPR042070">
    <property type="entry name" value="PucR_C-HTH_sf"/>
</dbReference>
<reference evidence="5 6" key="1">
    <citation type="submission" date="2014-03" db="EMBL/GenBank/DDBJ databases">
        <title>Genomics of Bifidobacteria.</title>
        <authorList>
            <person name="Ventura M."/>
            <person name="Milani C."/>
            <person name="Lugli G.A."/>
        </authorList>
    </citation>
    <scope>NUCLEOTIDE SEQUENCE [LARGE SCALE GENOMIC DNA]</scope>
    <source>
        <strain evidence="5 6">DSM 23973</strain>
    </source>
</reference>
<feature type="region of interest" description="Disordered" evidence="2">
    <location>
        <begin position="132"/>
        <end position="152"/>
    </location>
</feature>
<comment type="similarity">
    <text evidence="1">Belongs to the CdaR family.</text>
</comment>
<dbReference type="Proteomes" id="UP000029072">
    <property type="component" value="Unassembled WGS sequence"/>
</dbReference>
<evidence type="ECO:0000256" key="2">
    <source>
        <dbReference type="SAM" id="MobiDB-lite"/>
    </source>
</evidence>
<dbReference type="Pfam" id="PF13556">
    <property type="entry name" value="HTH_30"/>
    <property type="match status" value="1"/>
</dbReference>
<feature type="domain" description="PucR C-terminal helix-turn-helix" evidence="3">
    <location>
        <begin position="273"/>
        <end position="327"/>
    </location>
</feature>
<dbReference type="Gene3D" id="1.10.10.2840">
    <property type="entry name" value="PucR C-terminal helix-turn-helix domain"/>
    <property type="match status" value="1"/>
</dbReference>
<proteinExistence type="inferred from homology"/>
<sequence>MLTSHVSRSVAEGVADGGDESGAERSDARTLLTRVAFESLADGLSDDRVASMLRVLGWDGDVPCFAIAGRPAVNAAATMQAVERAVTDLGGESPVCGVRDGVVAAVIRIEAAVRPEVVCTAVSPAFGGDAVANGIDGNGSGTGNGTVADRDDADEAGTQAGARDETANGSNGPLCLGPVRHGVAGAAATLGAALTTLQAAPALTPGSPGDSSGVAGVSGARTARPVRGVTLLRAEDALPERALLGDPDARRELVNVVYGSLAGTNPDDPTMLTVSTFLASGGSLETTARTLNVHPNTVRYRLKRAADSTGWDATDPREAYVLTTAIALGRMHAEH</sequence>
<evidence type="ECO:0000259" key="4">
    <source>
        <dbReference type="Pfam" id="PF17853"/>
    </source>
</evidence>